<dbReference type="InterPro" id="IPR004843">
    <property type="entry name" value="Calcineurin-like_PHP"/>
</dbReference>
<comment type="caution">
    <text evidence="21">The sequence shown here is derived from an EMBL/GenBank/DDBJ whole genome shotgun (WGS) entry which is preliminary data.</text>
</comment>
<dbReference type="Proteomes" id="UP000243579">
    <property type="component" value="Unassembled WGS sequence"/>
</dbReference>
<dbReference type="InterPro" id="IPR007281">
    <property type="entry name" value="Mre11_DNA-bd"/>
</dbReference>
<evidence type="ECO:0000256" key="3">
    <source>
        <dbReference type="ARBA" id="ARBA00004286"/>
    </source>
</evidence>
<dbReference type="GO" id="GO:0000723">
    <property type="term" value="P:telomere maintenance"/>
    <property type="evidence" value="ECO:0007669"/>
    <property type="project" value="TreeGrafter"/>
</dbReference>
<evidence type="ECO:0000256" key="19">
    <source>
        <dbReference type="SAM" id="MobiDB-lite"/>
    </source>
</evidence>
<feature type="compositionally biased region" description="Basic residues" evidence="19">
    <location>
        <begin position="559"/>
        <end position="574"/>
    </location>
</feature>
<dbReference type="InterPro" id="IPR003701">
    <property type="entry name" value="Mre11"/>
</dbReference>
<dbReference type="GO" id="GO:0008296">
    <property type="term" value="F:3'-5'-DNA exonuclease activity"/>
    <property type="evidence" value="ECO:0007669"/>
    <property type="project" value="InterPro"/>
</dbReference>
<keyword evidence="10 16" id="KW-0378">Hydrolase</keyword>
<dbReference type="GO" id="GO:0007095">
    <property type="term" value="P:mitotic G2 DNA damage checkpoint signaling"/>
    <property type="evidence" value="ECO:0007669"/>
    <property type="project" value="TreeGrafter"/>
</dbReference>
<dbReference type="GO" id="GO:0042138">
    <property type="term" value="P:meiotic DNA double-strand break formation"/>
    <property type="evidence" value="ECO:0007669"/>
    <property type="project" value="TreeGrafter"/>
</dbReference>
<comment type="similarity">
    <text evidence="4 16 18">Belongs to the MRE11/RAD32 family.</text>
</comment>
<dbReference type="Gene3D" id="3.60.21.10">
    <property type="match status" value="1"/>
</dbReference>
<keyword evidence="22" id="KW-1185">Reference proteome</keyword>
<dbReference type="PANTHER" id="PTHR10139:SF1">
    <property type="entry name" value="DOUBLE-STRAND BREAK REPAIR PROTEIN MRE11"/>
    <property type="match status" value="1"/>
</dbReference>
<comment type="function">
    <text evidence="16">Core component of the MRN complex, which plays a central role in double-strand break (DSB) repair, DNA recombination, maintenance of telomere integrity and meiosis. The MRN complex is involved in the repair of DNA double-strand breaks (DSBs) via homologous recombination (HR), an error-free mechanism which primarily occurs during S and G2 phases. The complex (1) mediates the end resection of damaged DNA, which generates proper single-stranded DNA, a key initial steps in HR, and is (2) required for the recruitment of other repair factors and efficient activation of ATM and ATR upon DNA damage. Within the MRN complex, MRE11 possesses both single-strand endonuclease activity and double-strand-specific 3'-5' exonuclease activity. MRE11 first endonucleolytically cleaves the 5' strand at DNA DSB ends to prevent non-homologous end joining (NHEJ) and licence HR. It then generates a single-stranded DNA gap via 3' to 5' exonucleolytic degradation, which is required for single-strand invasion and recombination.</text>
</comment>
<protein>
    <recommendedName>
        <fullName evidence="16">Double-strand break repair protein</fullName>
    </recommendedName>
</protein>
<feature type="active site" description="Proton donor" evidence="17">
    <location>
        <position position="121"/>
    </location>
</feature>
<dbReference type="GO" id="GO:0097552">
    <property type="term" value="P:mitochondrial double-strand break repair via homologous recombination"/>
    <property type="evidence" value="ECO:0007669"/>
    <property type="project" value="TreeGrafter"/>
</dbReference>
<evidence type="ECO:0000256" key="14">
    <source>
        <dbReference type="ARBA" id="ARBA00023242"/>
    </source>
</evidence>
<dbReference type="GO" id="GO:0006303">
    <property type="term" value="P:double-strand break repair via nonhomologous end joining"/>
    <property type="evidence" value="ECO:0007669"/>
    <property type="project" value="TreeGrafter"/>
</dbReference>
<evidence type="ECO:0000256" key="1">
    <source>
        <dbReference type="ARBA" id="ARBA00001936"/>
    </source>
</evidence>
<evidence type="ECO:0000256" key="4">
    <source>
        <dbReference type="ARBA" id="ARBA00009028"/>
    </source>
</evidence>
<dbReference type="Gene3D" id="3.30.110.110">
    <property type="entry name" value="Mre11, capping domain"/>
    <property type="match status" value="1"/>
</dbReference>
<organism evidence="21 22">
    <name type="scientific">Achlya hypogyna</name>
    <name type="common">Oomycete</name>
    <name type="synonym">Protoachlya hypogyna</name>
    <dbReference type="NCBI Taxonomy" id="1202772"/>
    <lineage>
        <taxon>Eukaryota</taxon>
        <taxon>Sar</taxon>
        <taxon>Stramenopiles</taxon>
        <taxon>Oomycota</taxon>
        <taxon>Saprolegniomycetes</taxon>
        <taxon>Saprolegniales</taxon>
        <taxon>Achlyaceae</taxon>
        <taxon>Achlya</taxon>
    </lineage>
</organism>
<comment type="cofactor">
    <cofactor evidence="1 16">
        <name>Mn(2+)</name>
        <dbReference type="ChEBI" id="CHEBI:29035"/>
    </cofactor>
</comment>
<dbReference type="CDD" id="cd00840">
    <property type="entry name" value="MPP_Mre11_N"/>
    <property type="match status" value="1"/>
</dbReference>
<dbReference type="GO" id="GO:0000724">
    <property type="term" value="P:double-strand break repair via homologous recombination"/>
    <property type="evidence" value="ECO:0007669"/>
    <property type="project" value="TreeGrafter"/>
</dbReference>
<proteinExistence type="inferred from homology"/>
<evidence type="ECO:0000256" key="17">
    <source>
        <dbReference type="PIRSR" id="PIRSR000882-1"/>
    </source>
</evidence>
<evidence type="ECO:0000259" key="20">
    <source>
        <dbReference type="SMART" id="SM01347"/>
    </source>
</evidence>
<evidence type="ECO:0000256" key="8">
    <source>
        <dbReference type="ARBA" id="ARBA00022759"/>
    </source>
</evidence>
<evidence type="ECO:0000313" key="21">
    <source>
        <dbReference type="EMBL" id="OQR93473.1"/>
    </source>
</evidence>
<sequence>MADGSVVKILVSTDNHLGYCENDGVRGKDSFRAFEEMLSIGVKAKVDFVLLAGDLFHHNKPSRATLYRTMSLLRNYCLGDGCINFQILSDQSLNFPNFGLANYEDPNMNVRLPVFSIHGNHDDPTGEAGRSLAALDLLSAANLVNYFGKSDRVDDIEVFPILLEKGETKLAIYGLGNMRDERLHRMFAQGKVQFRRPEESPDAWFSIFVVHQNRDNRGRGAKNCLPESFIPDFIDLVVWGHEHECLIDLDESLRGNFHITQPGSSVATSLIEGEAKPKKVGILEVCGSQFRLVAEPLRSVRPFKIADVVLSDVDGLDPADPKIADKIHAVLSTRVQELLDEAAADVTATSADAMEVLVRLRVEHTGYPVINNQRFGAQFVGRVANPGDILLFTRSKRLGEPAAKGDAKAGLAAPIRPPPPTDAVVRVEQILAATLDQADHKLDIFPEPNLAHALDEYVFKNVPSAFNEFVDSVLEETQTALKQSKTSVTKADIQAMVEKNVDRMRASLEVPTPADASSQALQLLSRPALADSDGEAPTARRAAPSLDSDDDDHIPSPPPKKKAAARKPRGKRKATSSDDDDDGVALPPPKKARAPVARKARATPAKKATQASIANWTTPTPTPTTIALDDSDDDVVTQPTQPPTARKLPLSFASFTQDATPAPTPTPGVAKGWGRMRK</sequence>
<evidence type="ECO:0000256" key="6">
    <source>
        <dbReference type="ARBA" id="ARBA00022722"/>
    </source>
</evidence>
<evidence type="ECO:0000313" key="22">
    <source>
        <dbReference type="Proteomes" id="UP000243579"/>
    </source>
</evidence>
<dbReference type="EMBL" id="JNBR01000408">
    <property type="protein sequence ID" value="OQR93473.1"/>
    <property type="molecule type" value="Genomic_DNA"/>
</dbReference>
<evidence type="ECO:0000256" key="9">
    <source>
        <dbReference type="ARBA" id="ARBA00022763"/>
    </source>
</evidence>
<dbReference type="GO" id="GO:0000014">
    <property type="term" value="F:single-stranded DNA endodeoxyribonuclease activity"/>
    <property type="evidence" value="ECO:0007669"/>
    <property type="project" value="TreeGrafter"/>
</dbReference>
<keyword evidence="13 16" id="KW-0464">Manganese</keyword>
<dbReference type="GO" id="GO:0035861">
    <property type="term" value="C:site of double-strand break"/>
    <property type="evidence" value="ECO:0007669"/>
    <property type="project" value="TreeGrafter"/>
</dbReference>
<dbReference type="FunFam" id="3.60.21.10:FF:000011">
    <property type="entry name" value="Double-strand break repair protein"/>
    <property type="match status" value="1"/>
</dbReference>
<evidence type="ECO:0000256" key="12">
    <source>
        <dbReference type="ARBA" id="ARBA00023204"/>
    </source>
</evidence>
<dbReference type="STRING" id="1202772.A0A1V9Z636"/>
<evidence type="ECO:0000256" key="2">
    <source>
        <dbReference type="ARBA" id="ARBA00004123"/>
    </source>
</evidence>
<dbReference type="InterPro" id="IPR029052">
    <property type="entry name" value="Metallo-depent_PP-like"/>
</dbReference>
<keyword evidence="5" id="KW-0158">Chromosome</keyword>
<evidence type="ECO:0000256" key="7">
    <source>
        <dbReference type="ARBA" id="ARBA00022723"/>
    </source>
</evidence>
<dbReference type="PIRSF" id="PIRSF000882">
    <property type="entry name" value="DSB_repair_MRE11"/>
    <property type="match status" value="1"/>
</dbReference>
<dbReference type="InterPro" id="IPR038487">
    <property type="entry name" value="Mre11_capping_dom"/>
</dbReference>
<dbReference type="SMART" id="SM01347">
    <property type="entry name" value="Mre11_DNA_bind"/>
    <property type="match status" value="1"/>
</dbReference>
<dbReference type="Pfam" id="PF04152">
    <property type="entry name" value="Mre11_DNA_bind"/>
    <property type="match status" value="1"/>
</dbReference>
<feature type="domain" description="Mre11 DNA-binding" evidence="20">
    <location>
        <begin position="290"/>
        <end position="457"/>
    </location>
</feature>
<dbReference type="GO" id="GO:0030145">
    <property type="term" value="F:manganese ion binding"/>
    <property type="evidence" value="ECO:0007669"/>
    <property type="project" value="UniProtKB-UniRule"/>
</dbReference>
<dbReference type="NCBIfam" id="TIGR00583">
    <property type="entry name" value="mre11"/>
    <property type="match status" value="1"/>
</dbReference>
<keyword evidence="9 16" id="KW-0227">DNA damage</keyword>
<keyword evidence="8 16" id="KW-0255">Endonuclease</keyword>
<evidence type="ECO:0000256" key="16">
    <source>
        <dbReference type="PIRNR" id="PIRNR000882"/>
    </source>
</evidence>
<feature type="compositionally biased region" description="Basic residues" evidence="19">
    <location>
        <begin position="590"/>
        <end position="601"/>
    </location>
</feature>
<keyword evidence="11 16" id="KW-0269">Exonuclease</keyword>
<keyword evidence="15 16" id="KW-0469">Meiosis</keyword>
<evidence type="ECO:0000256" key="15">
    <source>
        <dbReference type="ARBA" id="ARBA00023254"/>
    </source>
</evidence>
<evidence type="ECO:0000256" key="11">
    <source>
        <dbReference type="ARBA" id="ARBA00022839"/>
    </source>
</evidence>
<keyword evidence="6 16" id="KW-0540">Nuclease</keyword>
<name>A0A1V9Z636_ACHHY</name>
<dbReference type="GO" id="GO:0030870">
    <property type="term" value="C:Mre11 complex"/>
    <property type="evidence" value="ECO:0007669"/>
    <property type="project" value="UniProtKB-UniRule"/>
</dbReference>
<keyword evidence="14 16" id="KW-0539">Nucleus</keyword>
<gene>
    <name evidence="21" type="ORF">ACHHYP_02511</name>
</gene>
<dbReference type="Pfam" id="PF00149">
    <property type="entry name" value="Metallophos"/>
    <property type="match status" value="1"/>
</dbReference>
<dbReference type="AlphaFoldDB" id="A0A1V9Z636"/>
<evidence type="ECO:0000256" key="18">
    <source>
        <dbReference type="RuleBase" id="RU003447"/>
    </source>
</evidence>
<keyword evidence="12 16" id="KW-0234">DNA repair</keyword>
<accession>A0A1V9Z636</accession>
<evidence type="ECO:0000256" key="5">
    <source>
        <dbReference type="ARBA" id="ARBA00022454"/>
    </source>
</evidence>
<feature type="region of interest" description="Disordered" evidence="19">
    <location>
        <begin position="527"/>
        <end position="678"/>
    </location>
</feature>
<dbReference type="InterPro" id="IPR041796">
    <property type="entry name" value="Mre11_N"/>
</dbReference>
<evidence type="ECO:0000256" key="10">
    <source>
        <dbReference type="ARBA" id="ARBA00022801"/>
    </source>
</evidence>
<comment type="subcellular location">
    <subcellularLocation>
        <location evidence="3">Chromosome</location>
    </subcellularLocation>
    <subcellularLocation>
        <location evidence="2 16">Nucleus</location>
    </subcellularLocation>
</comment>
<dbReference type="SUPFAM" id="SSF56300">
    <property type="entry name" value="Metallo-dependent phosphatases"/>
    <property type="match status" value="1"/>
</dbReference>
<reference evidence="21 22" key="1">
    <citation type="journal article" date="2014" name="Genome Biol. Evol.">
        <title>The secreted proteins of Achlya hypogyna and Thraustotheca clavata identify the ancestral oomycete secretome and reveal gene acquisitions by horizontal gene transfer.</title>
        <authorList>
            <person name="Misner I."/>
            <person name="Blouin N."/>
            <person name="Leonard G."/>
            <person name="Richards T.A."/>
            <person name="Lane C.E."/>
        </authorList>
    </citation>
    <scope>NUCLEOTIDE SEQUENCE [LARGE SCALE GENOMIC DNA]</scope>
    <source>
        <strain evidence="21 22">ATCC 48635</strain>
    </source>
</reference>
<keyword evidence="7" id="KW-0479">Metal-binding</keyword>
<evidence type="ECO:0000256" key="13">
    <source>
        <dbReference type="ARBA" id="ARBA00023211"/>
    </source>
</evidence>
<dbReference type="OrthoDB" id="30417at2759"/>
<dbReference type="PANTHER" id="PTHR10139">
    <property type="entry name" value="DOUBLE-STRAND BREAK REPAIR PROTEIN MRE11"/>
    <property type="match status" value="1"/>
</dbReference>